<sequence length="363" mass="39290">MTPNDKESAEDLPILYKGMSQDVLSEAATTYLGNIGVTFRKEIIVGARGRYVWTASGHKFLDWISGQMSCLLGHGHPEIVQVIADHAAGLDHLFTGMLSPPVISLAKRLYNMLPPGLDKAFFLSTGEESNEAAIKLAKVFTGKFEIVGLGASWHGMTAQALGAQYRYGRKGHGPNMPGVFALPAPNSYRSIFRQPDGSHDWEKEMMHGWSMIDMQSCGSLAACIVECIQSSAGIHALPPGYLKTLKRECEKRGMLLIVDEAQTGIGRSGDLMAIMHEQVVPDIVTLSKTLGNGLPLSAVATSTEINDECAKKGYCMYTTHANDPLPCAVGDKVLETVLRDNLAENTKALGMILQAGLHDMQSK</sequence>
<dbReference type="InterPro" id="IPR005814">
    <property type="entry name" value="Aminotrans_3"/>
</dbReference>
<dbReference type="SUPFAM" id="SSF53383">
    <property type="entry name" value="PLP-dependent transferases"/>
    <property type="match status" value="1"/>
</dbReference>
<evidence type="ECO:0008006" key="6">
    <source>
        <dbReference type="Google" id="ProtNLM"/>
    </source>
</evidence>
<dbReference type="OrthoDB" id="10261433at2759"/>
<dbReference type="Pfam" id="PF00202">
    <property type="entry name" value="Aminotran_3"/>
    <property type="match status" value="1"/>
</dbReference>
<proteinExistence type="inferred from homology"/>
<evidence type="ECO:0000256" key="1">
    <source>
        <dbReference type="ARBA" id="ARBA00008954"/>
    </source>
</evidence>
<dbReference type="PROSITE" id="PS00600">
    <property type="entry name" value="AA_TRANSFER_CLASS_3"/>
    <property type="match status" value="1"/>
</dbReference>
<dbReference type="GO" id="GO:0005739">
    <property type="term" value="C:mitochondrion"/>
    <property type="evidence" value="ECO:0007669"/>
    <property type="project" value="TreeGrafter"/>
</dbReference>
<dbReference type="Proteomes" id="UP001152049">
    <property type="component" value="Unassembled WGS sequence"/>
</dbReference>
<name>A0A9W8RRT8_9HYPO</name>
<dbReference type="AlphaFoldDB" id="A0A9W8RRT8"/>
<dbReference type="PANTHER" id="PTHR45688:SF13">
    <property type="entry name" value="ALANINE--GLYOXYLATE AMINOTRANSFERASE 2-LIKE"/>
    <property type="match status" value="1"/>
</dbReference>
<comment type="caution">
    <text evidence="4">The sequence shown here is derived from an EMBL/GenBank/DDBJ whole genome shotgun (WGS) entry which is preliminary data.</text>
</comment>
<dbReference type="InterPro" id="IPR015422">
    <property type="entry name" value="PyrdxlP-dep_Trfase_small"/>
</dbReference>
<comment type="similarity">
    <text evidence="1 3">Belongs to the class-III pyridoxal-phosphate-dependent aminotransferase family.</text>
</comment>
<evidence type="ECO:0000313" key="4">
    <source>
        <dbReference type="EMBL" id="KAJ4249837.1"/>
    </source>
</evidence>
<evidence type="ECO:0000256" key="2">
    <source>
        <dbReference type="ARBA" id="ARBA00022898"/>
    </source>
</evidence>
<protein>
    <recommendedName>
        <fullName evidence="6">2,2-dialkylglycine decarboxylase</fullName>
    </recommendedName>
</protein>
<dbReference type="GO" id="GO:0008483">
    <property type="term" value="F:transaminase activity"/>
    <property type="evidence" value="ECO:0007669"/>
    <property type="project" value="InterPro"/>
</dbReference>
<evidence type="ECO:0000256" key="3">
    <source>
        <dbReference type="RuleBase" id="RU003560"/>
    </source>
</evidence>
<dbReference type="EMBL" id="JAOQAZ010000032">
    <property type="protein sequence ID" value="KAJ4249837.1"/>
    <property type="molecule type" value="Genomic_DNA"/>
</dbReference>
<keyword evidence="2 3" id="KW-0663">Pyridoxal phosphate</keyword>
<dbReference type="GO" id="GO:0030170">
    <property type="term" value="F:pyridoxal phosphate binding"/>
    <property type="evidence" value="ECO:0007669"/>
    <property type="project" value="InterPro"/>
</dbReference>
<dbReference type="InterPro" id="IPR015421">
    <property type="entry name" value="PyrdxlP-dep_Trfase_major"/>
</dbReference>
<dbReference type="Gene3D" id="3.40.640.10">
    <property type="entry name" value="Type I PLP-dependent aspartate aminotransferase-like (Major domain)"/>
    <property type="match status" value="1"/>
</dbReference>
<dbReference type="PANTHER" id="PTHR45688">
    <property type="match status" value="1"/>
</dbReference>
<dbReference type="Gene3D" id="3.90.1150.10">
    <property type="entry name" value="Aspartate Aminotransferase, domain 1"/>
    <property type="match status" value="1"/>
</dbReference>
<dbReference type="PIRSF" id="PIRSF000521">
    <property type="entry name" value="Transaminase_4ab_Lys_Orn"/>
    <property type="match status" value="1"/>
</dbReference>
<reference evidence="4" key="1">
    <citation type="submission" date="2022-09" db="EMBL/GenBank/DDBJ databases">
        <title>Fusarium specimens isolated from Avocado Roots.</title>
        <authorList>
            <person name="Stajich J."/>
            <person name="Roper C."/>
            <person name="Heimlech-Rivalta G."/>
        </authorList>
    </citation>
    <scope>NUCLEOTIDE SEQUENCE</scope>
    <source>
        <strain evidence="4">CF00136</strain>
    </source>
</reference>
<dbReference type="CDD" id="cd00610">
    <property type="entry name" value="OAT_like"/>
    <property type="match status" value="1"/>
</dbReference>
<keyword evidence="5" id="KW-1185">Reference proteome</keyword>
<organism evidence="4 5">
    <name type="scientific">Fusarium torreyae</name>
    <dbReference type="NCBI Taxonomy" id="1237075"/>
    <lineage>
        <taxon>Eukaryota</taxon>
        <taxon>Fungi</taxon>
        <taxon>Dikarya</taxon>
        <taxon>Ascomycota</taxon>
        <taxon>Pezizomycotina</taxon>
        <taxon>Sordariomycetes</taxon>
        <taxon>Hypocreomycetidae</taxon>
        <taxon>Hypocreales</taxon>
        <taxon>Nectriaceae</taxon>
        <taxon>Fusarium</taxon>
    </lineage>
</organism>
<evidence type="ECO:0000313" key="5">
    <source>
        <dbReference type="Proteomes" id="UP001152049"/>
    </source>
</evidence>
<dbReference type="InterPro" id="IPR015424">
    <property type="entry name" value="PyrdxlP-dep_Trfase"/>
</dbReference>
<dbReference type="InterPro" id="IPR049704">
    <property type="entry name" value="Aminotrans_3_PPA_site"/>
</dbReference>
<accession>A0A9W8RRT8</accession>
<gene>
    <name evidence="4" type="ORF">NW762_012180</name>
</gene>